<dbReference type="EMBL" id="ACHA02000012">
    <property type="protein sequence ID" value="EFK56019.1"/>
    <property type="molecule type" value="Genomic_DNA"/>
</dbReference>
<protein>
    <submittedName>
        <fullName evidence="1">Uncharacterized protein</fullName>
    </submittedName>
</protein>
<keyword evidence="2" id="KW-1185">Reference proteome</keyword>
<dbReference type="HOGENOM" id="CLU_3140828_0_0_10"/>
<evidence type="ECO:0000313" key="2">
    <source>
        <dbReference type="Proteomes" id="UP000006258"/>
    </source>
</evidence>
<sequence>MQQTVIFFGAREVTAAKTVTTVLGHYPAYTELATELGARRFQIPTSVWD</sequence>
<reference evidence="1" key="1">
    <citation type="submission" date="2010-07" db="EMBL/GenBank/DDBJ databases">
        <authorList>
            <person name="Muzny D."/>
            <person name="Qin X."/>
            <person name="Buhay C."/>
            <person name="Dugan-Rocha S."/>
            <person name="Ding Y."/>
            <person name="Chen G."/>
            <person name="Hawes A."/>
            <person name="Holder M."/>
            <person name="Jhangiani S."/>
            <person name="Johnson A."/>
            <person name="Khan Z."/>
            <person name="Li Z."/>
            <person name="Liu W."/>
            <person name="Liu X."/>
            <person name="Perez L."/>
            <person name="Shen H."/>
            <person name="Wang Q."/>
            <person name="Watt J."/>
            <person name="Xi L."/>
            <person name="Xin Y."/>
            <person name="Zhou J."/>
            <person name="Deng J."/>
            <person name="Jiang H."/>
            <person name="Liu Y."/>
            <person name="Qu J."/>
            <person name="Song X.-Z."/>
            <person name="Zhang L."/>
            <person name="Villasana D."/>
            <person name="Johnson A."/>
            <person name="Liu J."/>
            <person name="Liyanage D."/>
            <person name="Lorensuhewa L."/>
            <person name="Robinson T."/>
            <person name="Song A."/>
            <person name="Song B.-B."/>
            <person name="Dinh H."/>
            <person name="Thornton R."/>
            <person name="Coyle M."/>
            <person name="Francisco L."/>
            <person name="Jackson L."/>
            <person name="Javaid M."/>
            <person name="Korchina V."/>
            <person name="Kovar C."/>
            <person name="Mata R."/>
            <person name="Mathew T."/>
            <person name="Ngo R."/>
            <person name="Nguyen L."/>
            <person name="Nguyen N."/>
            <person name="Okwuonu G."/>
            <person name="Ongeri F."/>
            <person name="Pham C."/>
            <person name="Simmons D."/>
            <person name="Wilczek-Boney K."/>
            <person name="Hale W."/>
            <person name="Jakkamsetti A."/>
            <person name="Pham P."/>
            <person name="Ruth R."/>
            <person name="San Lucas F."/>
            <person name="Warren J."/>
            <person name="Zhang J."/>
            <person name="Zhao Z."/>
            <person name="Zhou C."/>
            <person name="Zhu D."/>
            <person name="Lee S."/>
            <person name="Bess C."/>
            <person name="Blankenburg K."/>
            <person name="Forbes L."/>
            <person name="Fu Q."/>
            <person name="Gubbala S."/>
            <person name="Hirani K."/>
            <person name="Jayaseelan J.C."/>
            <person name="Lara F."/>
            <person name="Munidasa M."/>
            <person name="Palculict T."/>
            <person name="Patil S."/>
            <person name="Pu L.-L."/>
            <person name="Saada N."/>
            <person name="Tang L."/>
            <person name="Weissenberger G."/>
            <person name="Zhu Y."/>
            <person name="Hemphill L."/>
            <person name="Shang Y."/>
            <person name="Youmans B."/>
            <person name="Ayvaz T."/>
            <person name="Ross M."/>
            <person name="Santibanez J."/>
            <person name="Aqrawi P."/>
            <person name="Gross S."/>
            <person name="Joshi V."/>
            <person name="Fowler G."/>
            <person name="Nazareth L."/>
            <person name="Reid J."/>
            <person name="Worley K."/>
            <person name="Petrosino J."/>
            <person name="Highlander S."/>
            <person name="Gibbs R."/>
        </authorList>
    </citation>
    <scope>NUCLEOTIDE SEQUENCE [LARGE SCALE GENOMIC DNA]</scope>
    <source>
        <strain evidence="1">ATCC 33861</strain>
    </source>
</reference>
<dbReference type="STRING" id="525373.HMPREF0766_13222"/>
<evidence type="ECO:0000313" key="1">
    <source>
        <dbReference type="EMBL" id="EFK56019.1"/>
    </source>
</evidence>
<name>D7VQG8_SPHSI</name>
<organism evidence="1 2">
    <name type="scientific">Sphingobacterium spiritivorum ATCC 33861</name>
    <dbReference type="NCBI Taxonomy" id="525373"/>
    <lineage>
        <taxon>Bacteria</taxon>
        <taxon>Pseudomonadati</taxon>
        <taxon>Bacteroidota</taxon>
        <taxon>Sphingobacteriia</taxon>
        <taxon>Sphingobacteriales</taxon>
        <taxon>Sphingobacteriaceae</taxon>
        <taxon>Sphingobacterium</taxon>
    </lineage>
</organism>
<proteinExistence type="predicted"/>
<accession>D7VQG8</accession>
<dbReference type="Proteomes" id="UP000006258">
    <property type="component" value="Unassembled WGS sequence"/>
</dbReference>
<dbReference type="AlphaFoldDB" id="D7VQG8"/>
<comment type="caution">
    <text evidence="1">The sequence shown here is derived from an EMBL/GenBank/DDBJ whole genome shotgun (WGS) entry which is preliminary data.</text>
</comment>
<gene>
    <name evidence="1" type="ORF">HMPREF0766_13222</name>
</gene>